<keyword evidence="9 15" id="KW-1133">Transmembrane helix</keyword>
<dbReference type="InterPro" id="IPR005821">
    <property type="entry name" value="Ion_trans_dom"/>
</dbReference>
<evidence type="ECO:0000256" key="14">
    <source>
        <dbReference type="SAM" id="MobiDB-lite"/>
    </source>
</evidence>
<dbReference type="FunFam" id="1.20.120.350:FF:000009">
    <property type="entry name" value="Voltage-dependent T-type calcium channel subunit alpha"/>
    <property type="match status" value="1"/>
</dbReference>
<organism evidence="18 19">
    <name type="scientific">Phytophthora lilii</name>
    <dbReference type="NCBI Taxonomy" id="2077276"/>
    <lineage>
        <taxon>Eukaryota</taxon>
        <taxon>Sar</taxon>
        <taxon>Stramenopiles</taxon>
        <taxon>Oomycota</taxon>
        <taxon>Peronosporomycetes</taxon>
        <taxon>Peronosporales</taxon>
        <taxon>Peronosporaceae</taxon>
        <taxon>Phytophthora</taxon>
    </lineage>
</organism>
<evidence type="ECO:0000256" key="3">
    <source>
        <dbReference type="ARBA" id="ARBA00022568"/>
    </source>
</evidence>
<dbReference type="Gene3D" id="1.10.287.70">
    <property type="match status" value="2"/>
</dbReference>
<evidence type="ECO:0000256" key="9">
    <source>
        <dbReference type="ARBA" id="ARBA00022989"/>
    </source>
</evidence>
<feature type="transmembrane region" description="Helical" evidence="15">
    <location>
        <begin position="607"/>
        <end position="629"/>
    </location>
</feature>
<evidence type="ECO:0000256" key="12">
    <source>
        <dbReference type="ARBA" id="ARBA00023180"/>
    </source>
</evidence>
<evidence type="ECO:0000256" key="10">
    <source>
        <dbReference type="ARBA" id="ARBA00023065"/>
    </source>
</evidence>
<feature type="region of interest" description="Disordered" evidence="14">
    <location>
        <begin position="161"/>
        <end position="181"/>
    </location>
</feature>
<dbReference type="GO" id="GO:0005891">
    <property type="term" value="C:voltage-gated calcium channel complex"/>
    <property type="evidence" value="ECO:0007669"/>
    <property type="project" value="TreeGrafter"/>
</dbReference>
<dbReference type="Gene3D" id="1.10.238.10">
    <property type="entry name" value="EF-hand"/>
    <property type="match status" value="1"/>
</dbReference>
<keyword evidence="8" id="KW-0851">Voltage-gated channel</keyword>
<evidence type="ECO:0000256" key="13">
    <source>
        <dbReference type="ARBA" id="ARBA00023303"/>
    </source>
</evidence>
<feature type="domain" description="Voltage-dependent L-type calcium channel IQ-associated" evidence="17">
    <location>
        <begin position="845"/>
        <end position="894"/>
    </location>
</feature>
<feature type="transmembrane region" description="Helical" evidence="15">
    <location>
        <begin position="251"/>
        <end position="272"/>
    </location>
</feature>
<comment type="caution">
    <text evidence="18">The sequence shown here is derived from an EMBL/GenBank/DDBJ whole genome shotgun (WGS) entry which is preliminary data.</text>
</comment>
<comment type="subcellular location">
    <subcellularLocation>
        <location evidence="1">Membrane</location>
        <topology evidence="1">Multi-pass membrane protein</topology>
    </subcellularLocation>
</comment>
<feature type="domain" description="Ion transport" evidence="16">
    <location>
        <begin position="211"/>
        <end position="524"/>
    </location>
</feature>
<dbReference type="SUPFAM" id="SSF81324">
    <property type="entry name" value="Voltage-gated potassium channels"/>
    <property type="match status" value="2"/>
</dbReference>
<dbReference type="InterPro" id="IPR050599">
    <property type="entry name" value="VDCC_alpha-1_subunit"/>
</dbReference>
<feature type="transmembrane region" description="Helical" evidence="15">
    <location>
        <begin position="641"/>
        <end position="668"/>
    </location>
</feature>
<evidence type="ECO:0000256" key="4">
    <source>
        <dbReference type="ARBA" id="ARBA00022673"/>
    </source>
</evidence>
<dbReference type="InterPro" id="IPR031649">
    <property type="entry name" value="GPHH_dom"/>
</dbReference>
<dbReference type="GO" id="GO:0098703">
    <property type="term" value="P:calcium ion import across plasma membrane"/>
    <property type="evidence" value="ECO:0007669"/>
    <property type="project" value="TreeGrafter"/>
</dbReference>
<evidence type="ECO:0000259" key="17">
    <source>
        <dbReference type="Pfam" id="PF16905"/>
    </source>
</evidence>
<keyword evidence="13" id="KW-0407">Ion channel</keyword>
<feature type="transmembrane region" description="Helical" evidence="15">
    <location>
        <begin position="689"/>
        <end position="714"/>
    </location>
</feature>
<dbReference type="Pfam" id="PF16905">
    <property type="entry name" value="GPHH"/>
    <property type="match status" value="1"/>
</dbReference>
<dbReference type="InterPro" id="IPR027359">
    <property type="entry name" value="Volt_channel_dom_sf"/>
</dbReference>
<dbReference type="Proteomes" id="UP001165083">
    <property type="component" value="Unassembled WGS sequence"/>
</dbReference>
<feature type="domain" description="Ion transport" evidence="16">
    <location>
        <begin position="574"/>
        <end position="833"/>
    </location>
</feature>
<keyword evidence="10" id="KW-0406">Ion transport</keyword>
<evidence type="ECO:0000259" key="16">
    <source>
        <dbReference type="Pfam" id="PF00520"/>
    </source>
</evidence>
<evidence type="ECO:0000256" key="7">
    <source>
        <dbReference type="ARBA" id="ARBA00022837"/>
    </source>
</evidence>
<keyword evidence="6" id="KW-0677">Repeat</keyword>
<protein>
    <submittedName>
        <fullName evidence="18">Unnamed protein product</fullName>
    </submittedName>
</protein>
<dbReference type="EMBL" id="BSXW01000796">
    <property type="protein sequence ID" value="GMF29771.1"/>
    <property type="molecule type" value="Genomic_DNA"/>
</dbReference>
<proteinExistence type="predicted"/>
<evidence type="ECO:0000313" key="18">
    <source>
        <dbReference type="EMBL" id="GMF29771.1"/>
    </source>
</evidence>
<dbReference type="Gene3D" id="1.20.120.350">
    <property type="entry name" value="Voltage-gated potassium channels. Chain C"/>
    <property type="match status" value="2"/>
</dbReference>
<keyword evidence="5 15" id="KW-0812">Transmembrane</keyword>
<sequence>MNLFLALLLDNFGDDDEDQAKEKQEETKKLAQKMSVMNMSMKVVPVTSENERTMTTRASFLMVSTAFSIGARRQSMMEMDEDGEEEEDVRVVNMEKFADEITPSVPLAKTVYVEPPGRLDLTKTAAKQGSIRGRSLRNLMTSARNSIMVSSRASIISVLGTGAQPPADQTEKAEGADITSEPAPPINTEMSLFIFPPDSRIRRLACYLSAHQYFDSTVFGLIVVSSIALAVDNPLADPTSALATFLKGLDKALAIIFAIEMVIKIVAMGLILHKGSYLRNSWNIIDGVIVISSLVMLVAESSGKGNNLKSLRSLRGLRTFRPLRMISRRPGLKLVVNALFEAIPEVINVLFVCMLFFLIFSIVAVNYLKGTFNACSGDVFSGFSDAQLDFLVNPVAYNQSSTDRQYQYLFDGTTCETTYKYATSSNITSEYVCECWGANWGSVLPQNFDNVGTAMLTFFEISTTEGWADVMMAAIDSNGIGMQPIRDNNMVWALFFVLFIMVGSFFVVNLFVGVIIDNFNRMKAALGGDFMLTPEQKKWIEAQKAASRVGPVRILKPPRQVFRRNLFFLVKMPRFEWFIMICIIVNTFLMAAQFFGESTIQAYAINIVNEIFAVIFTVEAGMKLTAFGWEYFEDQWNQFDFFVVLGTLLSVVVELFTGASVRSLAMLVRVFRVTRILRLVKASKSIKQILLTLYIALPGLSNITSILFLMLFIYSTMGVQIFAKVALSDNIDSHANFQDFGKGFLFLLRAATGEAWNSCMHDLASNTPGCVDDPAYDPTMCGFNNFEGCKPLNGCGNPVAYAFFCTFTLLVTYVMLNLTIAVILEGFSLSHEDEEPLFEPELLDEFQTKWADIDPKATGFVKVEKMLLLVNLLKPPLGKFGIPFDMGHFFKYMCK</sequence>
<feature type="transmembrane region" description="Helical" evidence="15">
    <location>
        <begin position="577"/>
        <end position="595"/>
    </location>
</feature>
<keyword evidence="7" id="KW-0106">Calcium</keyword>
<evidence type="ECO:0000256" key="6">
    <source>
        <dbReference type="ARBA" id="ARBA00022737"/>
    </source>
</evidence>
<accession>A0A9W6U684</accession>
<feature type="transmembrane region" description="Helical" evidence="15">
    <location>
        <begin position="491"/>
        <end position="516"/>
    </location>
</feature>
<keyword evidence="4" id="KW-0107">Calcium channel</keyword>
<evidence type="ECO:0000256" key="2">
    <source>
        <dbReference type="ARBA" id="ARBA00022448"/>
    </source>
</evidence>
<evidence type="ECO:0000256" key="5">
    <source>
        <dbReference type="ARBA" id="ARBA00022692"/>
    </source>
</evidence>
<evidence type="ECO:0000256" key="8">
    <source>
        <dbReference type="ARBA" id="ARBA00022882"/>
    </source>
</evidence>
<dbReference type="PANTHER" id="PTHR45628">
    <property type="entry name" value="VOLTAGE-DEPENDENT CALCIUM CHANNEL TYPE A SUBUNIT ALPHA-1"/>
    <property type="match status" value="1"/>
</dbReference>
<dbReference type="PANTHER" id="PTHR45628:SF7">
    <property type="entry name" value="VOLTAGE-DEPENDENT CALCIUM CHANNEL TYPE A SUBUNIT ALPHA-1"/>
    <property type="match status" value="1"/>
</dbReference>
<feature type="transmembrane region" description="Helical" evidence="15">
    <location>
        <begin position="346"/>
        <end position="368"/>
    </location>
</feature>
<keyword evidence="19" id="KW-1185">Reference proteome</keyword>
<keyword evidence="3" id="KW-0109">Calcium transport</keyword>
<dbReference type="OrthoDB" id="431720at2759"/>
<evidence type="ECO:0000256" key="11">
    <source>
        <dbReference type="ARBA" id="ARBA00023136"/>
    </source>
</evidence>
<dbReference type="Pfam" id="PF00520">
    <property type="entry name" value="Ion_trans"/>
    <property type="match status" value="2"/>
</dbReference>
<keyword evidence="2" id="KW-0813">Transport</keyword>
<evidence type="ECO:0000256" key="1">
    <source>
        <dbReference type="ARBA" id="ARBA00004141"/>
    </source>
</evidence>
<dbReference type="AlphaFoldDB" id="A0A9W6U684"/>
<gene>
    <name evidence="18" type="ORF">Plil01_001266000</name>
</gene>
<name>A0A9W6U684_9STRA</name>
<keyword evidence="12" id="KW-0325">Glycoprotein</keyword>
<evidence type="ECO:0000313" key="19">
    <source>
        <dbReference type="Proteomes" id="UP001165083"/>
    </source>
</evidence>
<evidence type="ECO:0000256" key="15">
    <source>
        <dbReference type="SAM" id="Phobius"/>
    </source>
</evidence>
<dbReference type="GO" id="GO:0008331">
    <property type="term" value="F:high voltage-gated calcium channel activity"/>
    <property type="evidence" value="ECO:0007669"/>
    <property type="project" value="TreeGrafter"/>
</dbReference>
<feature type="transmembrane region" description="Helical" evidence="15">
    <location>
        <begin position="800"/>
        <end position="824"/>
    </location>
</feature>
<feature type="transmembrane region" description="Helical" evidence="15">
    <location>
        <begin position="284"/>
        <end position="303"/>
    </location>
</feature>
<keyword evidence="11 15" id="KW-0472">Membrane</keyword>
<reference evidence="18" key="1">
    <citation type="submission" date="2023-04" db="EMBL/GenBank/DDBJ databases">
        <title>Phytophthora lilii NBRC 32176.</title>
        <authorList>
            <person name="Ichikawa N."/>
            <person name="Sato H."/>
            <person name="Tonouchi N."/>
        </authorList>
    </citation>
    <scope>NUCLEOTIDE SEQUENCE</scope>
    <source>
        <strain evidence="18">NBRC 32176</strain>
    </source>
</reference>